<evidence type="ECO:0000256" key="1">
    <source>
        <dbReference type="ARBA" id="ARBA00000085"/>
    </source>
</evidence>
<feature type="transmembrane region" description="Helical" evidence="10">
    <location>
        <begin position="49"/>
        <end position="70"/>
    </location>
</feature>
<gene>
    <name evidence="15" type="ORF">SAMN02746065_106113</name>
</gene>
<dbReference type="Pfam" id="PF13426">
    <property type="entry name" value="PAS_9"/>
    <property type="match status" value="1"/>
</dbReference>
<dbReference type="InterPro" id="IPR005467">
    <property type="entry name" value="His_kinase_dom"/>
</dbReference>
<keyword evidence="7" id="KW-0067">ATP-binding</keyword>
<feature type="transmembrane region" description="Helical" evidence="10">
    <location>
        <begin position="24"/>
        <end position="43"/>
    </location>
</feature>
<evidence type="ECO:0000256" key="5">
    <source>
        <dbReference type="ARBA" id="ARBA00022741"/>
    </source>
</evidence>
<dbReference type="Gene3D" id="3.30.450.20">
    <property type="entry name" value="PAS domain"/>
    <property type="match status" value="2"/>
</dbReference>
<feature type="transmembrane region" description="Helical" evidence="10">
    <location>
        <begin position="186"/>
        <end position="204"/>
    </location>
</feature>
<dbReference type="Pfam" id="PF00072">
    <property type="entry name" value="Response_reg"/>
    <property type="match status" value="1"/>
</dbReference>
<keyword evidence="4" id="KW-0808">Transferase</keyword>
<keyword evidence="5" id="KW-0547">Nucleotide-binding</keyword>
<evidence type="ECO:0000259" key="12">
    <source>
        <dbReference type="PROSITE" id="PS50110"/>
    </source>
</evidence>
<dbReference type="InterPro" id="IPR001610">
    <property type="entry name" value="PAC"/>
</dbReference>
<dbReference type="PROSITE" id="PS50113">
    <property type="entry name" value="PAC"/>
    <property type="match status" value="2"/>
</dbReference>
<keyword evidence="10" id="KW-0812">Transmembrane</keyword>
<evidence type="ECO:0000313" key="16">
    <source>
        <dbReference type="Proteomes" id="UP000192418"/>
    </source>
</evidence>
<evidence type="ECO:0000256" key="7">
    <source>
        <dbReference type="ARBA" id="ARBA00022840"/>
    </source>
</evidence>
<feature type="transmembrane region" description="Helical" evidence="10">
    <location>
        <begin position="82"/>
        <end position="101"/>
    </location>
</feature>
<dbReference type="InterPro" id="IPR011006">
    <property type="entry name" value="CheY-like_superfamily"/>
</dbReference>
<sequence>MISKRHHDNIKTNYRAGDQEPTRLKTGMNVTIGIALLLGLLIVSRHNYLLFHSLAEFFSIAVAFALFIVVWNSRQFVTNTAFVYIGIAYLFIGSLDLIHTISYKGMGVISETWGANPATQLWIAARYMESISLFLFFAFFKKRFQIYKTIIIYFFISAFILFSIFYWKNFPACFVEETGLTDFKKISEYFICIILFVTLSLILKNRSNFDQKILKFFIASIVLTIFGELAFTFYVSVYGLSNLFGHYLKIISFFLIYSALVRSSLKEPYKILFQDLNFERHCLKKSKDLLDAASRMARIGGWELDIHTRQVTWSEETYRIHEMDMTYKPSLQEAINFFHVRDRERLQLAIQKSLDHGEPYDMEIRFITAKGNQLWTRTICKPQIVNGKTVKLTGVFQDITERKKAEEEHDRLISAIEQVGDVVVITDIDGVIQYTNPAFMEITGFSKKEAWGKTPRFLKSGQHDNHFYKTLWNTILSGEQWTGRIVNKRKDGTLYTGECSISPVNNQDGDIANFVWISRDITKQLEIEHQSQQNQKLESIGSLAGGIAHDFNNILSSVIGFTELALDEVEKDTTIEDSLQEVYAAGKRAKDLVGQILAFARQSEEELKPVQVSSIVKEVLKFMRSSIPTTIEIHQSIESDSLIMGNATRIHQVMMNLCTNAAHAMDEMTGVLEIRLKDVAINGDVSTKTSELKPGDYIQITVSDTGTGIAPEIIGSIFEPYFTTKGPGEGSGMGLAMVHGIIETYDGKITVNSRVGQGTTFTIYLPITGKRHERPPYEQGDLPSGTEKILFVDDEIPIAKMGSQVLERLGYQVTIKTNSIEAVALFKSNPNAFDLVITDMTMPDMTGDRLAIELMKIRQGMPVILCTGYSKKISDKISSEIGIKAFIYKPVVKAELAETVRKVLDEAG</sequence>
<dbReference type="PROSITE" id="PS50110">
    <property type="entry name" value="RESPONSE_REGULATORY"/>
    <property type="match status" value="1"/>
</dbReference>
<dbReference type="SUPFAM" id="SSF47384">
    <property type="entry name" value="Homodimeric domain of signal transducing histidine kinase"/>
    <property type="match status" value="1"/>
</dbReference>
<dbReference type="Gene3D" id="3.40.50.2300">
    <property type="match status" value="1"/>
</dbReference>
<feature type="transmembrane region" description="Helical" evidence="10">
    <location>
        <begin position="121"/>
        <end position="140"/>
    </location>
</feature>
<reference evidence="15 16" key="1">
    <citation type="submission" date="2017-04" db="EMBL/GenBank/DDBJ databases">
        <authorList>
            <person name="Afonso C.L."/>
            <person name="Miller P.J."/>
            <person name="Scott M.A."/>
            <person name="Spackman E."/>
            <person name="Goraichik I."/>
            <person name="Dimitrov K.M."/>
            <person name="Suarez D.L."/>
            <person name="Swayne D.E."/>
        </authorList>
    </citation>
    <scope>NUCLEOTIDE SEQUENCE [LARGE SCALE GENOMIC DNA]</scope>
    <source>
        <strain evidence="15 16">DSM 3385</strain>
    </source>
</reference>
<dbReference type="InterPro" id="IPR035965">
    <property type="entry name" value="PAS-like_dom_sf"/>
</dbReference>
<dbReference type="SMART" id="SM00387">
    <property type="entry name" value="HATPase_c"/>
    <property type="match status" value="1"/>
</dbReference>
<feature type="transmembrane region" description="Helical" evidence="10">
    <location>
        <begin position="216"/>
        <end position="237"/>
    </location>
</feature>
<keyword evidence="10" id="KW-0472">Membrane</keyword>
<feature type="domain" description="PAC" evidence="14">
    <location>
        <begin position="360"/>
        <end position="411"/>
    </location>
</feature>
<dbReference type="PANTHER" id="PTHR43065">
    <property type="entry name" value="SENSOR HISTIDINE KINASE"/>
    <property type="match status" value="1"/>
</dbReference>
<dbReference type="InterPro" id="IPR004358">
    <property type="entry name" value="Sig_transdc_His_kin-like_C"/>
</dbReference>
<evidence type="ECO:0000313" key="15">
    <source>
        <dbReference type="EMBL" id="SMC65047.1"/>
    </source>
</evidence>
<dbReference type="SUPFAM" id="SSF55874">
    <property type="entry name" value="ATPase domain of HSP90 chaperone/DNA topoisomerase II/histidine kinase"/>
    <property type="match status" value="1"/>
</dbReference>
<feature type="domain" description="Histidine kinase" evidence="11">
    <location>
        <begin position="546"/>
        <end position="769"/>
    </location>
</feature>
<evidence type="ECO:0000259" key="14">
    <source>
        <dbReference type="PROSITE" id="PS50113"/>
    </source>
</evidence>
<dbReference type="EC" id="2.7.13.3" evidence="2"/>
<evidence type="ECO:0000256" key="2">
    <source>
        <dbReference type="ARBA" id="ARBA00012438"/>
    </source>
</evidence>
<evidence type="ECO:0000256" key="6">
    <source>
        <dbReference type="ARBA" id="ARBA00022777"/>
    </source>
</evidence>
<dbReference type="Proteomes" id="UP000192418">
    <property type="component" value="Unassembled WGS sequence"/>
</dbReference>
<dbReference type="InterPro" id="IPR033425">
    <property type="entry name" value="MASE3"/>
</dbReference>
<dbReference type="STRING" id="1121400.SAMN02746065_106113"/>
<dbReference type="Pfam" id="PF02518">
    <property type="entry name" value="HATPase_c"/>
    <property type="match status" value="1"/>
</dbReference>
<dbReference type="InterPro" id="IPR036097">
    <property type="entry name" value="HisK_dim/P_sf"/>
</dbReference>
<evidence type="ECO:0000256" key="10">
    <source>
        <dbReference type="SAM" id="Phobius"/>
    </source>
</evidence>
<keyword evidence="8" id="KW-0902">Two-component regulatory system</keyword>
<feature type="transmembrane region" description="Helical" evidence="10">
    <location>
        <begin position="147"/>
        <end position="166"/>
    </location>
</feature>
<evidence type="ECO:0000256" key="3">
    <source>
        <dbReference type="ARBA" id="ARBA00022553"/>
    </source>
</evidence>
<keyword evidence="16" id="KW-1185">Reference proteome</keyword>
<dbReference type="NCBIfam" id="TIGR00229">
    <property type="entry name" value="sensory_box"/>
    <property type="match status" value="2"/>
</dbReference>
<keyword evidence="10" id="KW-1133">Transmembrane helix</keyword>
<dbReference type="InterPro" id="IPR013655">
    <property type="entry name" value="PAS_fold_3"/>
</dbReference>
<dbReference type="InterPro" id="IPR003594">
    <property type="entry name" value="HATPase_dom"/>
</dbReference>
<keyword evidence="3 9" id="KW-0597">Phosphoprotein</keyword>
<accession>A0A1W2AWB7</accession>
<evidence type="ECO:0000259" key="11">
    <source>
        <dbReference type="PROSITE" id="PS50109"/>
    </source>
</evidence>
<dbReference type="SUPFAM" id="SSF55785">
    <property type="entry name" value="PYP-like sensor domain (PAS domain)"/>
    <property type="match status" value="2"/>
</dbReference>
<evidence type="ECO:0000256" key="4">
    <source>
        <dbReference type="ARBA" id="ARBA00022679"/>
    </source>
</evidence>
<dbReference type="SMART" id="SM00448">
    <property type="entry name" value="REC"/>
    <property type="match status" value="1"/>
</dbReference>
<dbReference type="CDD" id="cd00156">
    <property type="entry name" value="REC"/>
    <property type="match status" value="1"/>
</dbReference>
<dbReference type="InterPro" id="IPR003661">
    <property type="entry name" value="HisK_dim/P_dom"/>
</dbReference>
<dbReference type="GO" id="GO:0005524">
    <property type="term" value="F:ATP binding"/>
    <property type="evidence" value="ECO:0007669"/>
    <property type="project" value="UniProtKB-KW"/>
</dbReference>
<dbReference type="SUPFAM" id="SSF52172">
    <property type="entry name" value="CheY-like"/>
    <property type="match status" value="1"/>
</dbReference>
<feature type="domain" description="Response regulatory" evidence="12">
    <location>
        <begin position="788"/>
        <end position="904"/>
    </location>
</feature>
<dbReference type="InterPro" id="IPR000014">
    <property type="entry name" value="PAS"/>
</dbReference>
<protein>
    <recommendedName>
        <fullName evidence="2">histidine kinase</fullName>
        <ecNumber evidence="2">2.7.13.3</ecNumber>
    </recommendedName>
</protein>
<feature type="domain" description="PAS" evidence="13">
    <location>
        <begin position="408"/>
        <end position="454"/>
    </location>
</feature>
<name>A0A1W2AWB7_9BACT</name>
<dbReference type="Pfam" id="PF00512">
    <property type="entry name" value="HisKA"/>
    <property type="match status" value="1"/>
</dbReference>
<dbReference type="AlphaFoldDB" id="A0A1W2AWB7"/>
<dbReference type="PROSITE" id="PS50109">
    <property type="entry name" value="HIS_KIN"/>
    <property type="match status" value="1"/>
</dbReference>
<dbReference type="Pfam" id="PF08447">
    <property type="entry name" value="PAS_3"/>
    <property type="match status" value="1"/>
</dbReference>
<feature type="domain" description="PAC" evidence="14">
    <location>
        <begin position="479"/>
        <end position="533"/>
    </location>
</feature>
<dbReference type="SMART" id="SM00091">
    <property type="entry name" value="PAS"/>
    <property type="match status" value="1"/>
</dbReference>
<feature type="modified residue" description="4-aspartylphosphate" evidence="9">
    <location>
        <position position="839"/>
    </location>
</feature>
<dbReference type="Gene3D" id="2.10.70.100">
    <property type="match status" value="1"/>
</dbReference>
<dbReference type="InterPro" id="IPR000700">
    <property type="entry name" value="PAS-assoc_C"/>
</dbReference>
<evidence type="ECO:0000256" key="9">
    <source>
        <dbReference type="PROSITE-ProRule" id="PRU00169"/>
    </source>
</evidence>
<dbReference type="PROSITE" id="PS50112">
    <property type="entry name" value="PAS"/>
    <property type="match status" value="1"/>
</dbReference>
<evidence type="ECO:0000256" key="8">
    <source>
        <dbReference type="ARBA" id="ARBA00023012"/>
    </source>
</evidence>
<dbReference type="GO" id="GO:0000155">
    <property type="term" value="F:phosphorelay sensor kinase activity"/>
    <property type="evidence" value="ECO:0007669"/>
    <property type="project" value="InterPro"/>
</dbReference>
<dbReference type="PANTHER" id="PTHR43065:SF46">
    <property type="entry name" value="C4-DICARBOXYLATE TRANSPORT SENSOR PROTEIN DCTB"/>
    <property type="match status" value="1"/>
</dbReference>
<comment type="catalytic activity">
    <reaction evidence="1">
        <text>ATP + protein L-histidine = ADP + protein N-phospho-L-histidine.</text>
        <dbReference type="EC" id="2.7.13.3"/>
    </reaction>
</comment>
<dbReference type="CDD" id="cd00130">
    <property type="entry name" value="PAS"/>
    <property type="match status" value="2"/>
</dbReference>
<dbReference type="OrthoDB" id="5413377at2"/>
<dbReference type="Gene3D" id="3.30.565.10">
    <property type="entry name" value="Histidine kinase-like ATPase, C-terminal domain"/>
    <property type="match status" value="1"/>
</dbReference>
<keyword evidence="6" id="KW-0418">Kinase</keyword>
<dbReference type="PRINTS" id="PR00344">
    <property type="entry name" value="BCTRLSENSOR"/>
</dbReference>
<dbReference type="InterPro" id="IPR036890">
    <property type="entry name" value="HATPase_C_sf"/>
</dbReference>
<dbReference type="SMART" id="SM00388">
    <property type="entry name" value="HisKA"/>
    <property type="match status" value="1"/>
</dbReference>
<dbReference type="Pfam" id="PF17159">
    <property type="entry name" value="MASE3"/>
    <property type="match status" value="1"/>
</dbReference>
<dbReference type="InterPro" id="IPR001789">
    <property type="entry name" value="Sig_transdc_resp-reg_receiver"/>
</dbReference>
<dbReference type="EMBL" id="FWXY01000006">
    <property type="protein sequence ID" value="SMC65047.1"/>
    <property type="molecule type" value="Genomic_DNA"/>
</dbReference>
<dbReference type="SMART" id="SM00086">
    <property type="entry name" value="PAC"/>
    <property type="match status" value="2"/>
</dbReference>
<organism evidence="15 16">
    <name type="scientific">Desulfocicer vacuolatum DSM 3385</name>
    <dbReference type="NCBI Taxonomy" id="1121400"/>
    <lineage>
        <taxon>Bacteria</taxon>
        <taxon>Pseudomonadati</taxon>
        <taxon>Thermodesulfobacteriota</taxon>
        <taxon>Desulfobacteria</taxon>
        <taxon>Desulfobacterales</taxon>
        <taxon>Desulfobacteraceae</taxon>
        <taxon>Desulfocicer</taxon>
    </lineage>
</organism>
<dbReference type="Gene3D" id="1.10.287.130">
    <property type="match status" value="1"/>
</dbReference>
<evidence type="ECO:0000259" key="13">
    <source>
        <dbReference type="PROSITE" id="PS50112"/>
    </source>
</evidence>
<proteinExistence type="predicted"/>